<feature type="transmembrane region" description="Helical" evidence="1">
    <location>
        <begin position="56"/>
        <end position="75"/>
    </location>
</feature>
<evidence type="ECO:0008006" key="4">
    <source>
        <dbReference type="Google" id="ProtNLM"/>
    </source>
</evidence>
<keyword evidence="1" id="KW-0472">Membrane</keyword>
<protein>
    <recommendedName>
        <fullName evidence="4">DUF3784 domain-containing protein</fullName>
    </recommendedName>
</protein>
<keyword evidence="3" id="KW-1185">Reference proteome</keyword>
<reference evidence="2 3" key="1">
    <citation type="submission" date="2021-02" db="EMBL/GenBank/DDBJ databases">
        <title>Bacillus sp. RD4P76, an endophyte from a halophyte.</title>
        <authorList>
            <person name="Sun J.-Q."/>
        </authorList>
    </citation>
    <scope>NUCLEOTIDE SEQUENCE [LARGE SCALE GENOMIC DNA]</scope>
    <source>
        <strain evidence="2 3">RD4P76</strain>
    </source>
</reference>
<dbReference type="RefSeq" id="WP_204203003.1">
    <property type="nucleotide sequence ID" value="NZ_JAFELM010000024.1"/>
</dbReference>
<proteinExistence type="predicted"/>
<evidence type="ECO:0000313" key="2">
    <source>
        <dbReference type="EMBL" id="MBM6617627.1"/>
    </source>
</evidence>
<keyword evidence="1" id="KW-0812">Transmembrane</keyword>
<dbReference type="Proteomes" id="UP001518925">
    <property type="component" value="Unassembled WGS sequence"/>
</dbReference>
<keyword evidence="1" id="KW-1133">Transmembrane helix</keyword>
<sequence length="79" mass="8904">MTMLDIVLMVVGVLVLLGGLLYTLKLGKNTKYQTEGYDTEINGKVKSHPYMRNPVFLTYIIAAIITLAFIAYFALSSRW</sequence>
<accession>A0ABS2DGM1</accession>
<organism evidence="2 3">
    <name type="scientific">Bacillus suaedaesalsae</name>
    <dbReference type="NCBI Taxonomy" id="2810349"/>
    <lineage>
        <taxon>Bacteria</taxon>
        <taxon>Bacillati</taxon>
        <taxon>Bacillota</taxon>
        <taxon>Bacilli</taxon>
        <taxon>Bacillales</taxon>
        <taxon>Bacillaceae</taxon>
        <taxon>Bacillus</taxon>
    </lineage>
</organism>
<feature type="transmembrane region" description="Helical" evidence="1">
    <location>
        <begin position="6"/>
        <end position="24"/>
    </location>
</feature>
<evidence type="ECO:0000256" key="1">
    <source>
        <dbReference type="SAM" id="Phobius"/>
    </source>
</evidence>
<gene>
    <name evidence="2" type="ORF">JR050_08030</name>
</gene>
<name>A0ABS2DGM1_9BACI</name>
<evidence type="ECO:0000313" key="3">
    <source>
        <dbReference type="Proteomes" id="UP001518925"/>
    </source>
</evidence>
<comment type="caution">
    <text evidence="2">The sequence shown here is derived from an EMBL/GenBank/DDBJ whole genome shotgun (WGS) entry which is preliminary data.</text>
</comment>
<dbReference type="EMBL" id="JAFELM010000024">
    <property type="protein sequence ID" value="MBM6617627.1"/>
    <property type="molecule type" value="Genomic_DNA"/>
</dbReference>